<gene>
    <name evidence="1" type="ordered locus">Mnod_8233</name>
</gene>
<geneLocation type="plasmid" evidence="1 2">
    <name>pMNOD02</name>
</geneLocation>
<evidence type="ECO:0000313" key="2">
    <source>
        <dbReference type="Proteomes" id="UP000008207"/>
    </source>
</evidence>
<dbReference type="OrthoDB" id="7985171at2"/>
<dbReference type="EMBL" id="CP001351">
    <property type="protein sequence ID" value="ACL63205.1"/>
    <property type="molecule type" value="Genomic_DNA"/>
</dbReference>
<keyword evidence="1" id="KW-0614">Plasmid</keyword>
<keyword evidence="2" id="KW-1185">Reference proteome</keyword>
<dbReference type="RefSeq" id="WP_012631402.1">
    <property type="nucleotide sequence ID" value="NC_011887.1"/>
</dbReference>
<accession>B8IXG4</accession>
<proteinExistence type="predicted"/>
<evidence type="ECO:0000313" key="1">
    <source>
        <dbReference type="EMBL" id="ACL63205.1"/>
    </source>
</evidence>
<evidence type="ECO:0008006" key="3">
    <source>
        <dbReference type="Google" id="ProtNLM"/>
    </source>
</evidence>
<dbReference type="KEGG" id="mno:Mnod_8233"/>
<name>B8IXG4_METNO</name>
<organism evidence="1 2">
    <name type="scientific">Methylobacterium nodulans (strain LMG 21967 / CNCM I-2342 / ORS 2060)</name>
    <dbReference type="NCBI Taxonomy" id="460265"/>
    <lineage>
        <taxon>Bacteria</taxon>
        <taxon>Pseudomonadati</taxon>
        <taxon>Pseudomonadota</taxon>
        <taxon>Alphaproteobacteria</taxon>
        <taxon>Hyphomicrobiales</taxon>
        <taxon>Methylobacteriaceae</taxon>
        <taxon>Methylobacterium</taxon>
    </lineage>
</organism>
<dbReference type="AlphaFoldDB" id="B8IXG4"/>
<sequence>MSAYPSLPLFTDAFIADTGHLSAAETGAYLMLLMVAWRSPGCSLPVLATQAVGEGGRTLAKGLYLSVLARYPAWAIEQACNRFAQGFAGDRKFMPSPGDLAHEVRRLIEPQVAERARLSRVLDAEVIPDPDPTMAEKARKAAADLAARLAMPGEERPTPEAEAEAATNHLEQLKAQGLGGLKLSEATVAKMLGRPAQHAEPA</sequence>
<reference evidence="2" key="1">
    <citation type="submission" date="2009-01" db="EMBL/GenBank/DDBJ databases">
        <title>Complete sequence of plasmid 2 of Methylobacterium nodulans ORS 2060.</title>
        <authorList>
            <consortium name="US DOE Joint Genome Institute"/>
            <person name="Lucas S."/>
            <person name="Copeland A."/>
            <person name="Lapidus A."/>
            <person name="Glavina del Rio T."/>
            <person name="Dalin E."/>
            <person name="Tice H."/>
            <person name="Bruce D."/>
            <person name="Goodwin L."/>
            <person name="Pitluck S."/>
            <person name="Sims D."/>
            <person name="Brettin T."/>
            <person name="Detter J.C."/>
            <person name="Han C."/>
            <person name="Larimer F."/>
            <person name="Land M."/>
            <person name="Hauser L."/>
            <person name="Kyrpides N."/>
            <person name="Ivanova N."/>
            <person name="Marx C.J."/>
            <person name="Richardson P."/>
        </authorList>
    </citation>
    <scope>NUCLEOTIDE SEQUENCE [LARGE SCALE GENOMIC DNA]</scope>
    <source>
        <strain evidence="2">LMG 21967 / CNCM I-2342 / ORS 2060</strain>
        <plasmid evidence="2">Plasmid pMNOD02</plasmid>
    </source>
</reference>
<protein>
    <recommendedName>
        <fullName evidence="3">DUF1376 domain-containing protein</fullName>
    </recommendedName>
</protein>
<dbReference type="HOGENOM" id="CLU_1353339_0_0_5"/>
<dbReference type="Proteomes" id="UP000008207">
    <property type="component" value="Plasmid pMNOD02"/>
</dbReference>